<proteinExistence type="predicted"/>
<evidence type="ECO:0000313" key="2">
    <source>
        <dbReference type="WBParaSite" id="PDA_v2.g28485.t1"/>
    </source>
</evidence>
<accession>A0A914QA61</accession>
<organism evidence="1 2">
    <name type="scientific">Panagrolaimus davidi</name>
    <dbReference type="NCBI Taxonomy" id="227884"/>
    <lineage>
        <taxon>Eukaryota</taxon>
        <taxon>Metazoa</taxon>
        <taxon>Ecdysozoa</taxon>
        <taxon>Nematoda</taxon>
        <taxon>Chromadorea</taxon>
        <taxon>Rhabditida</taxon>
        <taxon>Tylenchina</taxon>
        <taxon>Panagrolaimomorpha</taxon>
        <taxon>Panagrolaimoidea</taxon>
        <taxon>Panagrolaimidae</taxon>
        <taxon>Panagrolaimus</taxon>
    </lineage>
</organism>
<sequence length="308" mass="36250">MSLSTLQPQTSLIKFPDYYDFRASCSRQSFSLPESMIYYIARNPLSPKVYQKLVRTCKYFFIKNPILIFHCLYFEDGNWKTCSIKNCYGRPETCKYRKIACDLRKVLSKIWIHCRLHISSSESNVASSIISKIYNADVKKLHLDGQNITFNDLLFLSKKLWQIKLYQSYVFYENRVEVPYEIVLANLPMITYFLFKNTNQFYDFSNTVKELLKIPHFKNLKAFVGFGLNESFDIVTFFEYLKRKNTPTKVSLTFFAQLSEEYIGNLAIIVDEILFAELPRSYIPPFIGYNGQPRSKNYALFNLCKSYD</sequence>
<dbReference type="WBParaSite" id="PDA_v2.g28485.t1">
    <property type="protein sequence ID" value="PDA_v2.g28485.t1"/>
    <property type="gene ID" value="PDA_v2.g28485"/>
</dbReference>
<dbReference type="AlphaFoldDB" id="A0A914QA61"/>
<evidence type="ECO:0000313" key="1">
    <source>
        <dbReference type="Proteomes" id="UP000887578"/>
    </source>
</evidence>
<name>A0A914QA61_9BILA</name>
<reference evidence="2" key="1">
    <citation type="submission" date="2022-11" db="UniProtKB">
        <authorList>
            <consortium name="WormBaseParasite"/>
        </authorList>
    </citation>
    <scope>IDENTIFICATION</scope>
</reference>
<dbReference type="Proteomes" id="UP000887578">
    <property type="component" value="Unplaced"/>
</dbReference>
<keyword evidence="1" id="KW-1185">Reference proteome</keyword>
<protein>
    <submittedName>
        <fullName evidence="2">Uncharacterized protein</fullName>
    </submittedName>
</protein>